<dbReference type="Gene3D" id="3.90.1530.30">
    <property type="match status" value="1"/>
</dbReference>
<dbReference type="SMART" id="SM00470">
    <property type="entry name" value="ParB"/>
    <property type="match status" value="1"/>
</dbReference>
<comment type="similarity">
    <text evidence="1">Belongs to the ParB family.</text>
</comment>
<sequence length="279" mass="31744">MPKNALGKGLDALISDTLEPGAVQENVLNIKIKDIVPNRDQPRKNFDEKGIRELALSIKENGLIQPVVVRKKEDKYELIVGERRYKAVKKAGLTEIPALVKDYSENKLIELALIENIQREDLNAIEEALAFKNILERDMITQEELSKKVGKSRSYIANMIRILDLPKTIRDHVSRGTISVGQAKALLSLENSGEQEEIAKKIINEPVTVRELEGIVRKRGVPRGTNKKELDPFIDDIEEKLRDKFSTKVKIDYNAGKGQIKIDFYSNEELERIVEEIFE</sequence>
<evidence type="ECO:0000256" key="3">
    <source>
        <dbReference type="ARBA" id="ARBA00023125"/>
    </source>
</evidence>
<dbReference type="NCBIfam" id="TIGR00180">
    <property type="entry name" value="parB_part"/>
    <property type="match status" value="1"/>
</dbReference>
<dbReference type="SUPFAM" id="SSF110849">
    <property type="entry name" value="ParB/Sulfiredoxin"/>
    <property type="match status" value="1"/>
</dbReference>
<feature type="domain" description="ParB-like N-terminal" evidence="4">
    <location>
        <begin position="28"/>
        <end position="117"/>
    </location>
</feature>
<dbReference type="Pfam" id="PF02195">
    <property type="entry name" value="ParB_N"/>
    <property type="match status" value="1"/>
</dbReference>
<dbReference type="AlphaFoldDB" id="A0A0F9G3W2"/>
<dbReference type="InterPro" id="IPR057240">
    <property type="entry name" value="ParB_dimer_C"/>
</dbReference>
<dbReference type="FunFam" id="1.10.10.2830:FF:000001">
    <property type="entry name" value="Chromosome partitioning protein ParB"/>
    <property type="match status" value="1"/>
</dbReference>
<dbReference type="GO" id="GO:0007059">
    <property type="term" value="P:chromosome segregation"/>
    <property type="evidence" value="ECO:0007669"/>
    <property type="project" value="UniProtKB-KW"/>
</dbReference>
<dbReference type="SUPFAM" id="SSF109709">
    <property type="entry name" value="KorB DNA-binding domain-like"/>
    <property type="match status" value="1"/>
</dbReference>
<gene>
    <name evidence="5" type="ORF">LCGC14_1957420</name>
</gene>
<reference evidence="5" key="1">
    <citation type="journal article" date="2015" name="Nature">
        <title>Complex archaea that bridge the gap between prokaryotes and eukaryotes.</title>
        <authorList>
            <person name="Spang A."/>
            <person name="Saw J.H."/>
            <person name="Jorgensen S.L."/>
            <person name="Zaremba-Niedzwiedzka K."/>
            <person name="Martijn J."/>
            <person name="Lind A.E."/>
            <person name="van Eijk R."/>
            <person name="Schleper C."/>
            <person name="Guy L."/>
            <person name="Ettema T.J."/>
        </authorList>
    </citation>
    <scope>NUCLEOTIDE SEQUENCE</scope>
</reference>
<dbReference type="InterPro" id="IPR050336">
    <property type="entry name" value="Chromosome_partition/occlusion"/>
</dbReference>
<dbReference type="InterPro" id="IPR036086">
    <property type="entry name" value="ParB/Sulfiredoxin_sf"/>
</dbReference>
<evidence type="ECO:0000256" key="2">
    <source>
        <dbReference type="ARBA" id="ARBA00022829"/>
    </source>
</evidence>
<dbReference type="Pfam" id="PF23552">
    <property type="entry name" value="ParB_C"/>
    <property type="match status" value="1"/>
</dbReference>
<name>A0A0F9G3W2_9ZZZZ</name>
<dbReference type="InterPro" id="IPR003115">
    <property type="entry name" value="ParB_N"/>
</dbReference>
<accession>A0A0F9G3W2</accession>
<dbReference type="InterPro" id="IPR004437">
    <property type="entry name" value="ParB/RepB/Spo0J"/>
</dbReference>
<proteinExistence type="inferred from homology"/>
<organism evidence="5">
    <name type="scientific">marine sediment metagenome</name>
    <dbReference type="NCBI Taxonomy" id="412755"/>
    <lineage>
        <taxon>unclassified sequences</taxon>
        <taxon>metagenomes</taxon>
        <taxon>ecological metagenomes</taxon>
    </lineage>
</organism>
<keyword evidence="3" id="KW-0238">DNA-binding</keyword>
<evidence type="ECO:0000256" key="1">
    <source>
        <dbReference type="ARBA" id="ARBA00006295"/>
    </source>
</evidence>
<evidence type="ECO:0000259" key="4">
    <source>
        <dbReference type="SMART" id="SM00470"/>
    </source>
</evidence>
<dbReference type="PANTHER" id="PTHR33375:SF1">
    <property type="entry name" value="CHROMOSOME-PARTITIONING PROTEIN PARB-RELATED"/>
    <property type="match status" value="1"/>
</dbReference>
<dbReference type="GO" id="GO:0003677">
    <property type="term" value="F:DNA binding"/>
    <property type="evidence" value="ECO:0007669"/>
    <property type="project" value="UniProtKB-KW"/>
</dbReference>
<evidence type="ECO:0000313" key="5">
    <source>
        <dbReference type="EMBL" id="KKL85166.1"/>
    </source>
</evidence>
<dbReference type="FunFam" id="3.90.1530.30:FF:000001">
    <property type="entry name" value="Chromosome partitioning protein ParB"/>
    <property type="match status" value="1"/>
</dbReference>
<dbReference type="GO" id="GO:0045881">
    <property type="term" value="P:positive regulation of sporulation resulting in formation of a cellular spore"/>
    <property type="evidence" value="ECO:0007669"/>
    <property type="project" value="TreeGrafter"/>
</dbReference>
<keyword evidence="2" id="KW-0159">Chromosome partition</keyword>
<dbReference type="InterPro" id="IPR041468">
    <property type="entry name" value="HTH_ParB/Spo0J"/>
</dbReference>
<dbReference type="GO" id="GO:0005694">
    <property type="term" value="C:chromosome"/>
    <property type="evidence" value="ECO:0007669"/>
    <property type="project" value="TreeGrafter"/>
</dbReference>
<protein>
    <recommendedName>
        <fullName evidence="4">ParB-like N-terminal domain-containing protein</fullName>
    </recommendedName>
</protein>
<dbReference type="CDD" id="cd16393">
    <property type="entry name" value="SPO0J_N"/>
    <property type="match status" value="1"/>
</dbReference>
<comment type="caution">
    <text evidence="5">The sequence shown here is derived from an EMBL/GenBank/DDBJ whole genome shotgun (WGS) entry which is preliminary data.</text>
</comment>
<dbReference type="Gene3D" id="1.10.10.2830">
    <property type="match status" value="1"/>
</dbReference>
<dbReference type="EMBL" id="LAZR01021483">
    <property type="protein sequence ID" value="KKL85166.1"/>
    <property type="molecule type" value="Genomic_DNA"/>
</dbReference>
<dbReference type="PANTHER" id="PTHR33375">
    <property type="entry name" value="CHROMOSOME-PARTITIONING PROTEIN PARB-RELATED"/>
    <property type="match status" value="1"/>
</dbReference>
<dbReference type="Pfam" id="PF17762">
    <property type="entry name" value="HTH_ParB"/>
    <property type="match status" value="1"/>
</dbReference>